<dbReference type="InterPro" id="IPR004130">
    <property type="entry name" value="Gpn"/>
</dbReference>
<dbReference type="PANTHER" id="PTHR42708:SF1">
    <property type="entry name" value="GLIDING MOTILITY PROTEIN MGLA"/>
    <property type="match status" value="1"/>
</dbReference>
<dbReference type="SUPFAM" id="SSF52540">
    <property type="entry name" value="P-loop containing nucleoside triphosphate hydrolases"/>
    <property type="match status" value="1"/>
</dbReference>
<accession>A0A4Z0M069</accession>
<evidence type="ECO:0000256" key="1">
    <source>
        <dbReference type="ARBA" id="ARBA00005290"/>
    </source>
</evidence>
<reference evidence="5 6" key="1">
    <citation type="submission" date="2019-04" db="EMBL/GenBank/DDBJ databases">
        <title>Taxonomy of novel Haliea sp. from mangrove soil of West Coast of India.</title>
        <authorList>
            <person name="Verma A."/>
            <person name="Kumar P."/>
            <person name="Krishnamurthi S."/>
        </authorList>
    </citation>
    <scope>NUCLEOTIDE SEQUENCE [LARGE SCALE GENOMIC DNA]</scope>
    <source>
        <strain evidence="5 6">SAOS-164</strain>
    </source>
</reference>
<dbReference type="GO" id="GO:0016787">
    <property type="term" value="F:hydrolase activity"/>
    <property type="evidence" value="ECO:0007669"/>
    <property type="project" value="UniProtKB-KW"/>
</dbReference>
<dbReference type="InterPro" id="IPR027417">
    <property type="entry name" value="P-loop_NTPase"/>
</dbReference>
<proteinExistence type="inferred from homology"/>
<sequence>MTENFLDLDGVESSDIKIVFSGPVGAGKSQAIRTVSDIEVVQTDVVATDEVQDSKETTTVAMDYGELQLDADTTLALYGTPGQERFRFMWDILIKGALGVVLMVDDSAPDPLGDLETYLQNFSHHIAQSTAVVGVTHTDVAASSGMEKYYEYMEQKGYFFPIYPIDARKAEDVNLLLQSLTAMLEIGG</sequence>
<dbReference type="Gene3D" id="3.40.50.300">
    <property type="entry name" value="P-loop containing nucleotide triphosphate hydrolases"/>
    <property type="match status" value="1"/>
</dbReference>
<dbReference type="PANTHER" id="PTHR42708">
    <property type="entry name" value="ATP/GTP-BINDING PROTEIN-RELATED"/>
    <property type="match status" value="1"/>
</dbReference>
<dbReference type="Pfam" id="PF03029">
    <property type="entry name" value="ATP_bind_1"/>
    <property type="match status" value="1"/>
</dbReference>
<organism evidence="5 6">
    <name type="scientific">Mangrovimicrobium sediminis</name>
    <dbReference type="NCBI Taxonomy" id="2562682"/>
    <lineage>
        <taxon>Bacteria</taxon>
        <taxon>Pseudomonadati</taxon>
        <taxon>Pseudomonadota</taxon>
        <taxon>Gammaproteobacteria</taxon>
        <taxon>Cellvibrionales</taxon>
        <taxon>Halieaceae</taxon>
        <taxon>Mangrovimicrobium</taxon>
    </lineage>
</organism>
<dbReference type="OrthoDB" id="4319884at2"/>
<protein>
    <submittedName>
        <fullName evidence="5">GTP-binding protein</fullName>
    </submittedName>
</protein>
<keyword evidence="3" id="KW-0378">Hydrolase</keyword>
<keyword evidence="4" id="KW-0342">GTP-binding</keyword>
<keyword evidence="2" id="KW-0547">Nucleotide-binding</keyword>
<comment type="similarity">
    <text evidence="1">Belongs to the GPN-loop GTPase family.</text>
</comment>
<evidence type="ECO:0000256" key="3">
    <source>
        <dbReference type="ARBA" id="ARBA00022801"/>
    </source>
</evidence>
<evidence type="ECO:0000313" key="6">
    <source>
        <dbReference type="Proteomes" id="UP000298050"/>
    </source>
</evidence>
<dbReference type="InterPro" id="IPR052705">
    <property type="entry name" value="Gliding_Motility_GTPase"/>
</dbReference>
<name>A0A4Z0M069_9GAMM</name>
<evidence type="ECO:0000256" key="4">
    <source>
        <dbReference type="ARBA" id="ARBA00023134"/>
    </source>
</evidence>
<evidence type="ECO:0000256" key="2">
    <source>
        <dbReference type="ARBA" id="ARBA00022741"/>
    </source>
</evidence>
<dbReference type="GO" id="GO:0005525">
    <property type="term" value="F:GTP binding"/>
    <property type="evidence" value="ECO:0007669"/>
    <property type="project" value="UniProtKB-KW"/>
</dbReference>
<keyword evidence="6" id="KW-1185">Reference proteome</keyword>
<dbReference type="AlphaFoldDB" id="A0A4Z0M069"/>
<gene>
    <name evidence="5" type="ORF">E4634_14105</name>
</gene>
<comment type="caution">
    <text evidence="5">The sequence shown here is derived from an EMBL/GenBank/DDBJ whole genome shotgun (WGS) entry which is preliminary data.</text>
</comment>
<dbReference type="Proteomes" id="UP000298050">
    <property type="component" value="Unassembled WGS sequence"/>
</dbReference>
<dbReference type="EMBL" id="SRLE01000009">
    <property type="protein sequence ID" value="TGD72836.1"/>
    <property type="molecule type" value="Genomic_DNA"/>
</dbReference>
<evidence type="ECO:0000313" key="5">
    <source>
        <dbReference type="EMBL" id="TGD72836.1"/>
    </source>
</evidence>